<gene>
    <name evidence="2" type="ORF">D7003_15745</name>
</gene>
<evidence type="ECO:0000313" key="3">
    <source>
        <dbReference type="Proteomes" id="UP000273807"/>
    </source>
</evidence>
<protein>
    <submittedName>
        <fullName evidence="2">Uncharacterized protein</fullName>
    </submittedName>
</protein>
<name>A0A3N0BRD2_9MICC</name>
<evidence type="ECO:0000313" key="2">
    <source>
        <dbReference type="EMBL" id="RNL51580.1"/>
    </source>
</evidence>
<comment type="caution">
    <text evidence="2">The sequence shown here is derived from an EMBL/GenBank/DDBJ whole genome shotgun (WGS) entry which is preliminary data.</text>
</comment>
<feature type="region of interest" description="Disordered" evidence="1">
    <location>
        <begin position="1"/>
        <end position="109"/>
    </location>
</feature>
<dbReference type="EMBL" id="RBED01000126">
    <property type="protein sequence ID" value="RNL51580.1"/>
    <property type="molecule type" value="Genomic_DNA"/>
</dbReference>
<dbReference type="RefSeq" id="WP_123256362.1">
    <property type="nucleotide sequence ID" value="NZ_RBED01000126.1"/>
</dbReference>
<keyword evidence="3" id="KW-1185">Reference proteome</keyword>
<dbReference type="OrthoDB" id="189843at2"/>
<dbReference type="Proteomes" id="UP000273807">
    <property type="component" value="Unassembled WGS sequence"/>
</dbReference>
<sequence length="126" mass="13861">MQPDFTGTAAPATAPTSKATRSPARNKKRALIADSLKAEPQLSDREHARRTGTSPTTVAAVRKDLQASGAVSKLDTRIDPRGYEQPAHKRKPTKAAPILRPTTPERTMNQISVISLDEWQHARRKE</sequence>
<proteinExistence type="predicted"/>
<dbReference type="Gene3D" id="1.10.10.10">
    <property type="entry name" value="Winged helix-like DNA-binding domain superfamily/Winged helix DNA-binding domain"/>
    <property type="match status" value="1"/>
</dbReference>
<feature type="compositionally biased region" description="Low complexity" evidence="1">
    <location>
        <begin position="1"/>
        <end position="23"/>
    </location>
</feature>
<organism evidence="2 3">
    <name type="scientific">Arthrobacter oryzae</name>
    <dbReference type="NCBI Taxonomy" id="409290"/>
    <lineage>
        <taxon>Bacteria</taxon>
        <taxon>Bacillati</taxon>
        <taxon>Actinomycetota</taxon>
        <taxon>Actinomycetes</taxon>
        <taxon>Micrococcales</taxon>
        <taxon>Micrococcaceae</taxon>
        <taxon>Arthrobacter</taxon>
    </lineage>
</organism>
<dbReference type="InterPro" id="IPR036388">
    <property type="entry name" value="WH-like_DNA-bd_sf"/>
</dbReference>
<accession>A0A3N0BRD2</accession>
<dbReference type="AlphaFoldDB" id="A0A3N0BRD2"/>
<reference evidence="2 3" key="1">
    <citation type="submission" date="2018-10" db="EMBL/GenBank/DDBJ databases">
        <title>Genome sequencing of Arthrobacter oryzae TNB02.</title>
        <authorList>
            <person name="Cho Y.-J."/>
            <person name="Cho A."/>
            <person name="Kim O.-S."/>
        </authorList>
    </citation>
    <scope>NUCLEOTIDE SEQUENCE [LARGE SCALE GENOMIC DNA]</scope>
    <source>
        <strain evidence="2 3">TNB02</strain>
    </source>
</reference>
<evidence type="ECO:0000256" key="1">
    <source>
        <dbReference type="SAM" id="MobiDB-lite"/>
    </source>
</evidence>